<feature type="compositionally biased region" description="Basic and acidic residues" evidence="1">
    <location>
        <begin position="573"/>
        <end position="587"/>
    </location>
</feature>
<dbReference type="Pfam" id="PF09250">
    <property type="entry name" value="Prim-Pol"/>
    <property type="match status" value="1"/>
</dbReference>
<dbReference type="SMART" id="SM00943">
    <property type="entry name" value="Prim-Pol"/>
    <property type="match status" value="1"/>
</dbReference>
<dbReference type="AlphaFoldDB" id="A0A4R5PFP2"/>
<sequence>MSIAPDTAPVAADLTDDAVAYATAGYAVFPLKPGEKAPATANGFYSASSDPDTVRKMWAAAPAGAGIGLVPMLSGGLLVVDADTQDGADMMRAWFGEPTVLTAGHAAGKHQGGGHWWLWLDEGVTLPEGTTIASAKSHGLDLIGAGSGGAYVVAPPTTLRQYDGRAYQTVGDSHDVPSGHPFLTWLADVVEQQQREQEEKRAAAAARRAAHAVTGYPNLNEWQNDQLWSDLLAEDGWTDTGDTDRCGCPLWTHPWEASTPRSATAHEPGCEASRSGESGVLHAWSTTVADRFDGQHSITKYRYMTIARYDGDYAACREAEGIPNEDSFSTGGEAFDPADIEVMASASRWPFGLSGGNTFGGGLSEEQVMAEAAWSEAWVKGEFDALVAPLVQAPTEPGWIYTAADAAKSGYHTPVVRKDDGTVDKFDPWDREAFPLGHPAAPDLYRAIFDFNDFTRAVLRNARANNPHPTGPMPLLITELIRGGMRWPTEIGAGPGTPLSISSLRIGGSGKGKSLAMKRTKWTVLPGLDSVAEKVTGVPHNGVFGVSDNIPWDSHRSVGSGEKMPDLLTDTFEEPKENGKGTRTWKEQKKHPVAWVEEGEFRATLKRGGRDTSTIFDAYNALWAGENPLADTRTHGWTELYDFFMFLTGGMQPQVWLALMGETTGFLQRTLLTGVSDPWRLTPDGLAGQPPAGWTPPLLPTPGENGHPSEFVLCPAIHAAVERNAELAAVEHTEADDAWESHLIQVRLRVACLAALRFGTMVVSEDIWNWTGYVIEHHRRVRAWLLAMADAAEAEEDKKVGTRRAAVFTAEKAARHERVEEAIDKILGHLAQEGGESTRNRAKRAVGRKADAYVDAEAALVKMGKVELLPVKGLAVPLRLVM</sequence>
<evidence type="ECO:0000313" key="3">
    <source>
        <dbReference type="EMBL" id="TDH23875.1"/>
    </source>
</evidence>
<evidence type="ECO:0000259" key="2">
    <source>
        <dbReference type="SMART" id="SM00943"/>
    </source>
</evidence>
<evidence type="ECO:0000313" key="4">
    <source>
        <dbReference type="Proteomes" id="UP000295627"/>
    </source>
</evidence>
<gene>
    <name evidence="3" type="ORF">EJ571_06455</name>
</gene>
<name>A0A4R5PFP2_9MYCO</name>
<dbReference type="InterPro" id="IPR015330">
    <property type="entry name" value="DNA_primase/pol_bifunc_N"/>
</dbReference>
<feature type="domain" description="DNA primase/polymerase bifunctional N-terminal" evidence="2">
    <location>
        <begin position="18"/>
        <end position="186"/>
    </location>
</feature>
<dbReference type="SUPFAM" id="SSF56747">
    <property type="entry name" value="Prim-pol domain"/>
    <property type="match status" value="1"/>
</dbReference>
<organism evidence="3 4">
    <name type="scientific">Mycobacteroides franklinii</name>
    <dbReference type="NCBI Taxonomy" id="948102"/>
    <lineage>
        <taxon>Bacteria</taxon>
        <taxon>Bacillati</taxon>
        <taxon>Actinomycetota</taxon>
        <taxon>Actinomycetes</taxon>
        <taxon>Mycobacteriales</taxon>
        <taxon>Mycobacteriaceae</taxon>
        <taxon>Mycobacteroides</taxon>
    </lineage>
</organism>
<evidence type="ECO:0000256" key="1">
    <source>
        <dbReference type="SAM" id="MobiDB-lite"/>
    </source>
</evidence>
<proteinExistence type="predicted"/>
<dbReference type="Proteomes" id="UP000295627">
    <property type="component" value="Unassembled WGS sequence"/>
</dbReference>
<feature type="region of interest" description="Disordered" evidence="1">
    <location>
        <begin position="555"/>
        <end position="590"/>
    </location>
</feature>
<dbReference type="EMBL" id="RXLR01000010">
    <property type="protein sequence ID" value="TDH23875.1"/>
    <property type="molecule type" value="Genomic_DNA"/>
</dbReference>
<comment type="caution">
    <text evidence="3">The sequence shown here is derived from an EMBL/GenBank/DDBJ whole genome shotgun (WGS) entry which is preliminary data.</text>
</comment>
<reference evidence="3 4" key="1">
    <citation type="journal article" date="2019" name="Sci. Rep.">
        <title>Extended insight into the Mycobacterium chelonae-abscessus complex through whole genome sequencing of Mycobacterium salmoniphilum outbreak and Mycobacterium salmoniphilum-like strains.</title>
        <authorList>
            <person name="Behra P.R.K."/>
            <person name="Das S."/>
            <person name="Pettersson B.M.F."/>
            <person name="Shirreff L."/>
            <person name="DuCote T."/>
            <person name="Jacobsson K.G."/>
            <person name="Ennis D.G."/>
            <person name="Kirsebom L.A."/>
        </authorList>
    </citation>
    <scope>NUCLEOTIDE SEQUENCE [LARGE SCALE GENOMIC DNA]</scope>
    <source>
        <strain evidence="3 4">DSM 45524</strain>
    </source>
</reference>
<accession>A0A4R5PFP2</accession>
<dbReference type="RefSeq" id="WP_078334893.1">
    <property type="nucleotide sequence ID" value="NZ_MAFQ01000008.1"/>
</dbReference>
<protein>
    <submittedName>
        <fullName evidence="3">Bifunctional DNA primase/polymerase</fullName>
    </submittedName>
</protein>